<evidence type="ECO:0000256" key="8">
    <source>
        <dbReference type="ARBA" id="ARBA00022525"/>
    </source>
</evidence>
<keyword evidence="12 22" id="KW-0472">Membrane</keyword>
<feature type="transmembrane region" description="Helical" evidence="22">
    <location>
        <begin position="407"/>
        <end position="430"/>
    </location>
</feature>
<dbReference type="Proteomes" id="UP001275084">
    <property type="component" value="Unassembled WGS sequence"/>
</dbReference>
<feature type="compositionally biased region" description="Polar residues" evidence="21">
    <location>
        <begin position="241"/>
        <end position="251"/>
    </location>
</feature>
<keyword evidence="16" id="KW-0624">Polysaccharide degradation</keyword>
<evidence type="ECO:0000256" key="2">
    <source>
        <dbReference type="ARBA" id="ARBA00004191"/>
    </source>
</evidence>
<evidence type="ECO:0000256" key="5">
    <source>
        <dbReference type="ARBA" id="ARBA00012780"/>
    </source>
</evidence>
<dbReference type="GO" id="GO:0005886">
    <property type="term" value="C:plasma membrane"/>
    <property type="evidence" value="ECO:0007669"/>
    <property type="project" value="UniProtKB-SubCell"/>
</dbReference>
<feature type="compositionally biased region" description="Polar residues" evidence="21">
    <location>
        <begin position="195"/>
        <end position="208"/>
    </location>
</feature>
<reference evidence="23" key="2">
    <citation type="submission" date="2023-06" db="EMBL/GenBank/DDBJ databases">
        <authorList>
            <consortium name="Lawrence Berkeley National Laboratory"/>
            <person name="Haridas S."/>
            <person name="Hensen N."/>
            <person name="Bonometti L."/>
            <person name="Westerberg I."/>
            <person name="Brannstrom I.O."/>
            <person name="Guillou S."/>
            <person name="Cros-Aarteil S."/>
            <person name="Calhoun S."/>
            <person name="Kuo A."/>
            <person name="Mondo S."/>
            <person name="Pangilinan J."/>
            <person name="Riley R."/>
            <person name="Labutti K."/>
            <person name="Andreopoulos B."/>
            <person name="Lipzen A."/>
            <person name="Chen C."/>
            <person name="Yanf M."/>
            <person name="Daum C."/>
            <person name="Ng V."/>
            <person name="Clum A."/>
            <person name="Steindorff A."/>
            <person name="Ohm R."/>
            <person name="Martin F."/>
            <person name="Silar P."/>
            <person name="Natvig D."/>
            <person name="Lalanne C."/>
            <person name="Gautier V."/>
            <person name="Ament-Velasquez S.L."/>
            <person name="Kruys A."/>
            <person name="Hutchinson M.I."/>
            <person name="Powell A.J."/>
            <person name="Barry K."/>
            <person name="Miller A.N."/>
            <person name="Grigoriev I.V."/>
            <person name="Debuchy R."/>
            <person name="Gladieux P."/>
            <person name="Thoren M.H."/>
            <person name="Johannesson H."/>
        </authorList>
    </citation>
    <scope>NUCLEOTIDE SEQUENCE</scope>
    <source>
        <strain evidence="23">CBS 955.72</strain>
    </source>
</reference>
<evidence type="ECO:0000256" key="12">
    <source>
        <dbReference type="ARBA" id="ARBA00023136"/>
    </source>
</evidence>
<evidence type="ECO:0000256" key="13">
    <source>
        <dbReference type="ARBA" id="ARBA00023180"/>
    </source>
</evidence>
<dbReference type="PANTHER" id="PTHR16631">
    <property type="entry name" value="GLUCAN 1,3-BETA-GLUCOSIDASE"/>
    <property type="match status" value="1"/>
</dbReference>
<dbReference type="GO" id="GO:0071555">
    <property type="term" value="P:cell wall organization"/>
    <property type="evidence" value="ECO:0007669"/>
    <property type="project" value="UniProtKB-KW"/>
</dbReference>
<keyword evidence="9" id="KW-0732">Signal</keyword>
<comment type="function">
    <text evidence="17">Glucanases play a role in cell expansion during growth, in cell-cell fusion during mating, and in spore release during sporulation. This enzyme may be involved in beta-glucan degradation. Active on laminarin and lichenan.</text>
</comment>
<reference evidence="23" key="1">
    <citation type="journal article" date="2023" name="Mol. Phylogenet. Evol.">
        <title>Genome-scale phylogeny and comparative genomics of the fungal order Sordariales.</title>
        <authorList>
            <person name="Hensen N."/>
            <person name="Bonometti L."/>
            <person name="Westerberg I."/>
            <person name="Brannstrom I.O."/>
            <person name="Guillou S."/>
            <person name="Cros-Aarteil S."/>
            <person name="Calhoun S."/>
            <person name="Haridas S."/>
            <person name="Kuo A."/>
            <person name="Mondo S."/>
            <person name="Pangilinan J."/>
            <person name="Riley R."/>
            <person name="LaButti K."/>
            <person name="Andreopoulos B."/>
            <person name="Lipzen A."/>
            <person name="Chen C."/>
            <person name="Yan M."/>
            <person name="Daum C."/>
            <person name="Ng V."/>
            <person name="Clum A."/>
            <person name="Steindorff A."/>
            <person name="Ohm R.A."/>
            <person name="Martin F."/>
            <person name="Silar P."/>
            <person name="Natvig D.O."/>
            <person name="Lalanne C."/>
            <person name="Gautier V."/>
            <person name="Ament-Velasquez S.L."/>
            <person name="Kruys A."/>
            <person name="Hutchinson M.I."/>
            <person name="Powell A.J."/>
            <person name="Barry K."/>
            <person name="Miller A.N."/>
            <person name="Grigoriev I.V."/>
            <person name="Debuchy R."/>
            <person name="Gladieux P."/>
            <person name="Hiltunen Thoren M."/>
            <person name="Johannesson H."/>
        </authorList>
    </citation>
    <scope>NUCLEOTIDE SEQUENCE</scope>
    <source>
        <strain evidence="23">CBS 955.72</strain>
    </source>
</reference>
<evidence type="ECO:0000256" key="19">
    <source>
        <dbReference type="ARBA" id="ARBA00043078"/>
    </source>
</evidence>
<organism evidence="23 24">
    <name type="scientific">Lasiosphaeria hispida</name>
    <dbReference type="NCBI Taxonomy" id="260671"/>
    <lineage>
        <taxon>Eukaryota</taxon>
        <taxon>Fungi</taxon>
        <taxon>Dikarya</taxon>
        <taxon>Ascomycota</taxon>
        <taxon>Pezizomycotina</taxon>
        <taxon>Sordariomycetes</taxon>
        <taxon>Sordariomycetidae</taxon>
        <taxon>Sordariales</taxon>
        <taxon>Lasiosphaeriaceae</taxon>
        <taxon>Lasiosphaeria</taxon>
    </lineage>
</organism>
<keyword evidence="10 23" id="KW-0378">Hydrolase</keyword>
<evidence type="ECO:0000256" key="20">
    <source>
        <dbReference type="RuleBase" id="RU004335"/>
    </source>
</evidence>
<keyword evidence="22" id="KW-0812">Transmembrane</keyword>
<dbReference type="InterPro" id="IPR000490">
    <property type="entry name" value="Glyco_hydro_17"/>
</dbReference>
<dbReference type="InterPro" id="IPR017853">
    <property type="entry name" value="GH"/>
</dbReference>
<sequence>MAQPRYSFEDDLGERQPLGRPLPKTPRRLPQQPRYPPQQQQYQQVYQEQDIYPPSPSRAGPGVHPDSSFGRMRAQRRLSQEGPPSPIHRGNSGGRGPGPYEVIPAGTANYRSIEMTSPISPPQPPPHRDAEGRYWGQEGYTPAQRPIQNTTTPGADNFGEAAAGGMAGIALSVAEHNARESGLEAVRGPDYPQQAYQQHGQWANQGQGRSEAGMRGSSAGDYPQPQVPYVSSGYVNDRDSQVSLQGLSSAARSPGIATPGHRTPSRSPHPSFTNEVYTDDPYNNLSRHQDPRLGAVDPHDIEDDGDDGLDYHRRVHRTSMLSLGSSHRGREGGSVAGGAAGGAVAGGVIAGLTAKNASSSGLSSQYAPVRDESTAYEGSGPSGLGVEKPGWQSPGHASPPKSRKWRLIIILVVGLLIIVGVVLGTVLGLVNKKGDPATGQAAAADDAKGDLDINSAEIKALMSNPDLHKVFPGMDYTPLNTQYPECLHYPPSQNNITRDVAVLSRLTNTLKLYGTDCNQTQMVIHSIKQLKLEDTVKVWMGVWQDNNATTNERQLSQMWDILDEYGDKHFKGVVVANEILFREQMTVDELGLLLGEVRTNLTAKGMSLPVATSDLGDKWTAGLAAKSDYIMANIHPFFGGINAKDAAGWTWSFWNNHNVGFFKADNDRNIISETGWPSQGGTDCGSATVKTCPDASVAGISQLNQFMDDWVCGALTNGTQYFWFEAFDEPWKIRFNSDNQNWEDHWGLMDIDRKLKDGVKIPDCGGKTIP</sequence>
<keyword evidence="11" id="KW-0735">Signal-anchor</keyword>
<keyword evidence="7" id="KW-0134">Cell wall</keyword>
<feature type="region of interest" description="Disordered" evidence="21">
    <location>
        <begin position="195"/>
        <end position="307"/>
    </location>
</feature>
<keyword evidence="22" id="KW-1133">Transmembrane helix</keyword>
<feature type="region of interest" description="Disordered" evidence="21">
    <location>
        <begin position="358"/>
        <end position="401"/>
    </location>
</feature>
<evidence type="ECO:0000256" key="21">
    <source>
        <dbReference type="SAM" id="MobiDB-lite"/>
    </source>
</evidence>
<feature type="compositionally biased region" description="Low complexity" evidence="21">
    <location>
        <begin position="28"/>
        <end position="49"/>
    </location>
</feature>
<evidence type="ECO:0000256" key="9">
    <source>
        <dbReference type="ARBA" id="ARBA00022729"/>
    </source>
</evidence>
<dbReference type="Gene3D" id="3.20.20.80">
    <property type="entry name" value="Glycosidases"/>
    <property type="match status" value="1"/>
</dbReference>
<dbReference type="AlphaFoldDB" id="A0AAJ0HUM9"/>
<evidence type="ECO:0000256" key="10">
    <source>
        <dbReference type="ARBA" id="ARBA00022801"/>
    </source>
</evidence>
<keyword evidence="8" id="KW-0964">Secreted</keyword>
<comment type="subcellular location">
    <subcellularLocation>
        <location evidence="3">Cell membrane</location>
        <topology evidence="3">Single-pass type II membrane protein</topology>
    </subcellularLocation>
    <subcellularLocation>
        <location evidence="2">Secreted</location>
        <location evidence="2">Cell wall</location>
    </subcellularLocation>
</comment>
<evidence type="ECO:0000256" key="17">
    <source>
        <dbReference type="ARBA" id="ARBA00037649"/>
    </source>
</evidence>
<dbReference type="GO" id="GO:0005576">
    <property type="term" value="C:extracellular region"/>
    <property type="evidence" value="ECO:0007669"/>
    <property type="project" value="TreeGrafter"/>
</dbReference>
<evidence type="ECO:0000256" key="6">
    <source>
        <dbReference type="ARBA" id="ARBA00022475"/>
    </source>
</evidence>
<dbReference type="GO" id="GO:0000272">
    <property type="term" value="P:polysaccharide catabolic process"/>
    <property type="evidence" value="ECO:0007669"/>
    <property type="project" value="UniProtKB-KW"/>
</dbReference>
<protein>
    <recommendedName>
        <fullName evidence="5">glucan endo-1,3-beta-D-glucosidase</fullName>
        <ecNumber evidence="5">3.2.1.39</ecNumber>
    </recommendedName>
    <alternativeName>
        <fullName evidence="19">Endo-1,3-beta-glucanase btgC</fullName>
    </alternativeName>
    <alternativeName>
        <fullName evidence="18">Laminarinase btgC</fullName>
    </alternativeName>
</protein>
<dbReference type="GO" id="GO:0009277">
    <property type="term" value="C:fungal-type cell wall"/>
    <property type="evidence" value="ECO:0007669"/>
    <property type="project" value="TreeGrafter"/>
</dbReference>
<dbReference type="GO" id="GO:0009986">
    <property type="term" value="C:cell surface"/>
    <property type="evidence" value="ECO:0007669"/>
    <property type="project" value="TreeGrafter"/>
</dbReference>
<keyword evidence="24" id="KW-1185">Reference proteome</keyword>
<dbReference type="InterPro" id="IPR050732">
    <property type="entry name" value="Beta-glucan_modifiers"/>
</dbReference>
<evidence type="ECO:0000256" key="3">
    <source>
        <dbReference type="ARBA" id="ARBA00004401"/>
    </source>
</evidence>
<evidence type="ECO:0000313" key="23">
    <source>
        <dbReference type="EMBL" id="KAK3363215.1"/>
    </source>
</evidence>
<evidence type="ECO:0000256" key="1">
    <source>
        <dbReference type="ARBA" id="ARBA00000382"/>
    </source>
</evidence>
<keyword evidence="14" id="KW-0119">Carbohydrate metabolism</keyword>
<evidence type="ECO:0000256" key="16">
    <source>
        <dbReference type="ARBA" id="ARBA00023326"/>
    </source>
</evidence>
<keyword evidence="13" id="KW-0325">Glycoprotein</keyword>
<evidence type="ECO:0000256" key="22">
    <source>
        <dbReference type="SAM" id="Phobius"/>
    </source>
</evidence>
<dbReference type="Pfam" id="PF00332">
    <property type="entry name" value="Glyco_hydro_17"/>
    <property type="match status" value="1"/>
</dbReference>
<evidence type="ECO:0000256" key="18">
    <source>
        <dbReference type="ARBA" id="ARBA00042373"/>
    </source>
</evidence>
<evidence type="ECO:0000256" key="15">
    <source>
        <dbReference type="ARBA" id="ARBA00023316"/>
    </source>
</evidence>
<proteinExistence type="inferred from homology"/>
<dbReference type="EC" id="3.2.1.39" evidence="5"/>
<accession>A0AAJ0HUM9</accession>
<gene>
    <name evidence="23" type="ORF">B0T25DRAFT_32750</name>
</gene>
<evidence type="ECO:0000256" key="7">
    <source>
        <dbReference type="ARBA" id="ARBA00022512"/>
    </source>
</evidence>
<comment type="caution">
    <text evidence="23">The sequence shown here is derived from an EMBL/GenBank/DDBJ whole genome shotgun (WGS) entry which is preliminary data.</text>
</comment>
<comment type="similarity">
    <text evidence="4 20">Belongs to the glycosyl hydrolase 17 family.</text>
</comment>
<dbReference type="PANTHER" id="PTHR16631:SF17">
    <property type="entry name" value="GLUCAN ENDO-1,3-BETA-GLUCOSIDASE BTGC"/>
    <property type="match status" value="1"/>
</dbReference>
<dbReference type="FunFam" id="3.20.20.80:FF:000151">
    <property type="entry name" value="Glucan endo-1,3-beta-glucosidase btgC"/>
    <property type="match status" value="1"/>
</dbReference>
<comment type="catalytic activity">
    <reaction evidence="1">
        <text>Hydrolysis of (1-&gt;3)-beta-D-glucosidic linkages in (1-&gt;3)-beta-D-glucans.</text>
        <dbReference type="EC" id="3.2.1.39"/>
    </reaction>
</comment>
<dbReference type="GO" id="GO:0042973">
    <property type="term" value="F:glucan endo-1,3-beta-D-glucosidase activity"/>
    <property type="evidence" value="ECO:0007669"/>
    <property type="project" value="UniProtKB-EC"/>
</dbReference>
<keyword evidence="15" id="KW-0961">Cell wall biogenesis/degradation</keyword>
<evidence type="ECO:0000313" key="24">
    <source>
        <dbReference type="Proteomes" id="UP001275084"/>
    </source>
</evidence>
<feature type="compositionally biased region" description="Polar residues" evidence="21">
    <location>
        <begin position="265"/>
        <end position="286"/>
    </location>
</feature>
<dbReference type="SUPFAM" id="SSF51445">
    <property type="entry name" value="(Trans)glycosidases"/>
    <property type="match status" value="1"/>
</dbReference>
<evidence type="ECO:0000256" key="11">
    <source>
        <dbReference type="ARBA" id="ARBA00022968"/>
    </source>
</evidence>
<feature type="region of interest" description="Disordered" evidence="21">
    <location>
        <begin position="1"/>
        <end position="160"/>
    </location>
</feature>
<evidence type="ECO:0000256" key="4">
    <source>
        <dbReference type="ARBA" id="ARBA00008773"/>
    </source>
</evidence>
<evidence type="ECO:0000256" key="14">
    <source>
        <dbReference type="ARBA" id="ARBA00023277"/>
    </source>
</evidence>
<dbReference type="EMBL" id="JAUIQD010000001">
    <property type="protein sequence ID" value="KAK3363215.1"/>
    <property type="molecule type" value="Genomic_DNA"/>
</dbReference>
<keyword evidence="6" id="KW-1003">Cell membrane</keyword>
<name>A0AAJ0HUM9_9PEZI</name>